<organism evidence="2 3">
    <name type="scientific">Dendrobium nobile</name>
    <name type="common">Orchid</name>
    <dbReference type="NCBI Taxonomy" id="94219"/>
    <lineage>
        <taxon>Eukaryota</taxon>
        <taxon>Viridiplantae</taxon>
        <taxon>Streptophyta</taxon>
        <taxon>Embryophyta</taxon>
        <taxon>Tracheophyta</taxon>
        <taxon>Spermatophyta</taxon>
        <taxon>Magnoliopsida</taxon>
        <taxon>Liliopsida</taxon>
        <taxon>Asparagales</taxon>
        <taxon>Orchidaceae</taxon>
        <taxon>Epidendroideae</taxon>
        <taxon>Malaxideae</taxon>
        <taxon>Dendrobiinae</taxon>
        <taxon>Dendrobium</taxon>
    </lineage>
</organism>
<dbReference type="AlphaFoldDB" id="A0A8T3CAL9"/>
<name>A0A8T3CAL9_DENNO</name>
<evidence type="ECO:0000313" key="2">
    <source>
        <dbReference type="EMBL" id="KAI0531491.1"/>
    </source>
</evidence>
<comment type="caution">
    <text evidence="2">The sequence shown here is derived from an EMBL/GenBank/DDBJ whole genome shotgun (WGS) entry which is preliminary data.</text>
</comment>
<gene>
    <name evidence="2" type="ORF">KFK09_001047</name>
</gene>
<feature type="region of interest" description="Disordered" evidence="1">
    <location>
        <begin position="47"/>
        <end position="67"/>
    </location>
</feature>
<accession>A0A8T3CAL9</accession>
<reference evidence="2" key="1">
    <citation type="journal article" date="2022" name="Front. Genet.">
        <title>Chromosome-Scale Assembly of the Dendrobium nobile Genome Provides Insights Into the Molecular Mechanism of the Biosynthesis of the Medicinal Active Ingredient of Dendrobium.</title>
        <authorList>
            <person name="Xu Q."/>
            <person name="Niu S.-C."/>
            <person name="Li K.-L."/>
            <person name="Zheng P.-J."/>
            <person name="Zhang X.-J."/>
            <person name="Jia Y."/>
            <person name="Liu Y."/>
            <person name="Niu Y.-X."/>
            <person name="Yu L.-H."/>
            <person name="Chen D.-F."/>
            <person name="Zhang G.-Q."/>
        </authorList>
    </citation>
    <scope>NUCLEOTIDE SEQUENCE</scope>
    <source>
        <tissue evidence="2">Leaf</tissue>
    </source>
</reference>
<keyword evidence="3" id="KW-1185">Reference proteome</keyword>
<evidence type="ECO:0000256" key="1">
    <source>
        <dbReference type="SAM" id="MobiDB-lite"/>
    </source>
</evidence>
<evidence type="ECO:0000313" key="3">
    <source>
        <dbReference type="Proteomes" id="UP000829196"/>
    </source>
</evidence>
<feature type="compositionally biased region" description="Basic and acidic residues" evidence="1">
    <location>
        <begin position="52"/>
        <end position="67"/>
    </location>
</feature>
<proteinExistence type="predicted"/>
<dbReference type="EMBL" id="JAGYWB010000001">
    <property type="protein sequence ID" value="KAI0531491.1"/>
    <property type="molecule type" value="Genomic_DNA"/>
</dbReference>
<sequence>MGLTAWSRAEEPRGVGFSGDGGEVSGASVEKWSFGRLEVRSWEEVVEAEGSEGEREGRGCSAGGRREESLCGSSVGRWSSGSRVGSEVGESFGSGEGVVVAPNEGVAFSF</sequence>
<dbReference type="Proteomes" id="UP000829196">
    <property type="component" value="Unassembled WGS sequence"/>
</dbReference>
<feature type="region of interest" description="Disordered" evidence="1">
    <location>
        <begin position="1"/>
        <end position="25"/>
    </location>
</feature>
<protein>
    <submittedName>
        <fullName evidence="2">Uncharacterized protein</fullName>
    </submittedName>
</protein>